<dbReference type="GO" id="GO:0005975">
    <property type="term" value="P:carbohydrate metabolic process"/>
    <property type="evidence" value="ECO:0007669"/>
    <property type="project" value="InterPro"/>
</dbReference>
<accession>A0A844G104</accession>
<evidence type="ECO:0000313" key="6">
    <source>
        <dbReference type="Proteomes" id="UP000435649"/>
    </source>
</evidence>
<dbReference type="GO" id="GO:0004553">
    <property type="term" value="F:hydrolase activity, hydrolyzing O-glycosyl compounds"/>
    <property type="evidence" value="ECO:0007669"/>
    <property type="project" value="InterPro"/>
</dbReference>
<dbReference type="SUPFAM" id="SSF75005">
    <property type="entry name" value="Arabinanase/levansucrase/invertase"/>
    <property type="match status" value="1"/>
</dbReference>
<proteinExistence type="inferred from homology"/>
<comment type="caution">
    <text evidence="5">The sequence shown here is derived from an EMBL/GenBank/DDBJ whole genome shotgun (WGS) entry which is preliminary data.</text>
</comment>
<evidence type="ECO:0000256" key="1">
    <source>
        <dbReference type="ARBA" id="ARBA00009865"/>
    </source>
</evidence>
<dbReference type="Gene3D" id="2.115.10.20">
    <property type="entry name" value="Glycosyl hydrolase domain, family 43"/>
    <property type="match status" value="3"/>
</dbReference>
<name>A0A844G104_9BACT</name>
<comment type="similarity">
    <text evidence="1 4">Belongs to the glycosyl hydrolase 43 family.</text>
</comment>
<organism evidence="5 6">
    <name type="scientific">Victivallis lenta</name>
    <dbReference type="NCBI Taxonomy" id="2606640"/>
    <lineage>
        <taxon>Bacteria</taxon>
        <taxon>Pseudomonadati</taxon>
        <taxon>Lentisphaerota</taxon>
        <taxon>Lentisphaeria</taxon>
        <taxon>Victivallales</taxon>
        <taxon>Victivallaceae</taxon>
        <taxon>Victivallis</taxon>
    </lineage>
</organism>
<dbReference type="Proteomes" id="UP000435649">
    <property type="component" value="Unassembled WGS sequence"/>
</dbReference>
<keyword evidence="3 4" id="KW-0326">Glycosidase</keyword>
<dbReference type="PANTHER" id="PTHR35279:SF1">
    <property type="entry name" value="ARABINANASE_LEVANSUCRASE_INVERTASE"/>
    <property type="match status" value="1"/>
</dbReference>
<protein>
    <submittedName>
        <fullName evidence="5">Family 43 glycosylhydrolase</fullName>
    </submittedName>
</protein>
<dbReference type="AlphaFoldDB" id="A0A844G104"/>
<sequence length="299" mass="33584">MYFADTTRGKNYAKDPAVVFFGGRYLMYYSVPPWGDGRPHDGWVVGVAESRDLDNWTKICDLPRLTALEENGFCAPGAIVLDGTVHLFYQTYGNGANDAICHAVSRDGIRFTPNETNPVFHPAGDWTCGRAIDADVIPFRGRLWLYVATRDPKMEIQKLAVASAPLDGAFRRDEWRQECSDSILQPELPWEQKCIEAPALCEHEGRLYLFYGGAYNNCPQQIGCAVSEDAVHWKRVSDSPVLPCGEPGSWNSSESGHPFVFTAPDGVQHLFYQGNSDHGRSWYLSRREIRWRGGVPVFE</sequence>
<dbReference type="PANTHER" id="PTHR35279">
    <property type="match status" value="1"/>
</dbReference>
<evidence type="ECO:0000256" key="4">
    <source>
        <dbReference type="RuleBase" id="RU361187"/>
    </source>
</evidence>
<evidence type="ECO:0000313" key="5">
    <source>
        <dbReference type="EMBL" id="MST96199.1"/>
    </source>
</evidence>
<dbReference type="Pfam" id="PF04616">
    <property type="entry name" value="Glyco_hydro_43"/>
    <property type="match status" value="1"/>
</dbReference>
<keyword evidence="2 4" id="KW-0378">Hydrolase</keyword>
<dbReference type="InterPro" id="IPR006710">
    <property type="entry name" value="Glyco_hydro_43"/>
</dbReference>
<reference evidence="5 6" key="1">
    <citation type="submission" date="2019-08" db="EMBL/GenBank/DDBJ databases">
        <title>In-depth cultivation of the pig gut microbiome towards novel bacterial diversity and tailored functional studies.</title>
        <authorList>
            <person name="Wylensek D."/>
            <person name="Hitch T.C.A."/>
            <person name="Clavel T."/>
        </authorList>
    </citation>
    <scope>NUCLEOTIDE SEQUENCE [LARGE SCALE GENOMIC DNA]</scope>
    <source>
        <strain evidence="5 6">BBE-744-WT-12</strain>
    </source>
</reference>
<dbReference type="EMBL" id="VUNS01000003">
    <property type="protein sequence ID" value="MST96199.1"/>
    <property type="molecule type" value="Genomic_DNA"/>
</dbReference>
<evidence type="ECO:0000256" key="3">
    <source>
        <dbReference type="ARBA" id="ARBA00023295"/>
    </source>
</evidence>
<gene>
    <name evidence="5" type="ORF">FYJ85_03955</name>
</gene>
<evidence type="ECO:0000256" key="2">
    <source>
        <dbReference type="ARBA" id="ARBA00022801"/>
    </source>
</evidence>
<keyword evidence="6" id="KW-1185">Reference proteome</keyword>
<dbReference type="InterPro" id="IPR023296">
    <property type="entry name" value="Glyco_hydro_beta-prop_sf"/>
</dbReference>